<proteinExistence type="predicted"/>
<organism evidence="1 2">
    <name type="scientific">Tribolium castaneum</name>
    <name type="common">Red flour beetle</name>
    <dbReference type="NCBI Taxonomy" id="7070"/>
    <lineage>
        <taxon>Eukaryota</taxon>
        <taxon>Metazoa</taxon>
        <taxon>Ecdysozoa</taxon>
        <taxon>Arthropoda</taxon>
        <taxon>Hexapoda</taxon>
        <taxon>Insecta</taxon>
        <taxon>Pterygota</taxon>
        <taxon>Neoptera</taxon>
        <taxon>Endopterygota</taxon>
        <taxon>Coleoptera</taxon>
        <taxon>Polyphaga</taxon>
        <taxon>Cucujiformia</taxon>
        <taxon>Tenebrionidae</taxon>
        <taxon>Tenebrionidae incertae sedis</taxon>
        <taxon>Tribolium</taxon>
    </lineage>
</organism>
<dbReference type="AlphaFoldDB" id="A0A139WBW2"/>
<dbReference type="Proteomes" id="UP000007266">
    <property type="component" value="Linkage group 9"/>
</dbReference>
<name>A0A139WBW2_TRICA</name>
<dbReference type="InParanoid" id="A0A139WBW2"/>
<keyword evidence="2" id="KW-1185">Reference proteome</keyword>
<evidence type="ECO:0000313" key="1">
    <source>
        <dbReference type="EMBL" id="KYB25429.1"/>
    </source>
</evidence>
<protein>
    <submittedName>
        <fullName evidence="1">Uncharacterized protein</fullName>
    </submittedName>
</protein>
<reference evidence="1 2" key="2">
    <citation type="journal article" date="2010" name="Nucleic Acids Res.">
        <title>BeetleBase in 2010: revisions to provide comprehensive genomic information for Tribolium castaneum.</title>
        <authorList>
            <person name="Kim H.S."/>
            <person name="Murphy T."/>
            <person name="Xia J."/>
            <person name="Caragea D."/>
            <person name="Park Y."/>
            <person name="Beeman R.W."/>
            <person name="Lorenzen M.D."/>
            <person name="Butcher S."/>
            <person name="Manak J.R."/>
            <person name="Brown S.J."/>
        </authorList>
    </citation>
    <scope>GENOME REANNOTATION</scope>
    <source>
        <strain evidence="1 2">Georgia GA2</strain>
    </source>
</reference>
<reference evidence="1 2" key="1">
    <citation type="journal article" date="2008" name="Nature">
        <title>The genome of the model beetle and pest Tribolium castaneum.</title>
        <authorList>
            <consortium name="Tribolium Genome Sequencing Consortium"/>
            <person name="Richards S."/>
            <person name="Gibbs R.A."/>
            <person name="Weinstock G.M."/>
            <person name="Brown S.J."/>
            <person name="Denell R."/>
            <person name="Beeman R.W."/>
            <person name="Gibbs R."/>
            <person name="Beeman R.W."/>
            <person name="Brown S.J."/>
            <person name="Bucher G."/>
            <person name="Friedrich M."/>
            <person name="Grimmelikhuijzen C.J."/>
            <person name="Klingler M."/>
            <person name="Lorenzen M."/>
            <person name="Richards S."/>
            <person name="Roth S."/>
            <person name="Schroder R."/>
            <person name="Tautz D."/>
            <person name="Zdobnov E.M."/>
            <person name="Muzny D."/>
            <person name="Gibbs R.A."/>
            <person name="Weinstock G.M."/>
            <person name="Attaway T."/>
            <person name="Bell S."/>
            <person name="Buhay C.J."/>
            <person name="Chandrabose M.N."/>
            <person name="Chavez D."/>
            <person name="Clerk-Blankenburg K.P."/>
            <person name="Cree A."/>
            <person name="Dao M."/>
            <person name="Davis C."/>
            <person name="Chacko J."/>
            <person name="Dinh H."/>
            <person name="Dugan-Rocha S."/>
            <person name="Fowler G."/>
            <person name="Garner T.T."/>
            <person name="Garnes J."/>
            <person name="Gnirke A."/>
            <person name="Hawes A."/>
            <person name="Hernandez J."/>
            <person name="Hines S."/>
            <person name="Holder M."/>
            <person name="Hume J."/>
            <person name="Jhangiani S.N."/>
            <person name="Joshi V."/>
            <person name="Khan Z.M."/>
            <person name="Jackson L."/>
            <person name="Kovar C."/>
            <person name="Kowis A."/>
            <person name="Lee S."/>
            <person name="Lewis L.R."/>
            <person name="Margolis J."/>
            <person name="Morgan M."/>
            <person name="Nazareth L.V."/>
            <person name="Nguyen N."/>
            <person name="Okwuonu G."/>
            <person name="Parker D."/>
            <person name="Richards S."/>
            <person name="Ruiz S.J."/>
            <person name="Santibanez J."/>
            <person name="Savard J."/>
            <person name="Scherer S.E."/>
            <person name="Schneider B."/>
            <person name="Sodergren E."/>
            <person name="Tautz D."/>
            <person name="Vattahil S."/>
            <person name="Villasana D."/>
            <person name="White C.S."/>
            <person name="Wright R."/>
            <person name="Park Y."/>
            <person name="Beeman R.W."/>
            <person name="Lord J."/>
            <person name="Oppert B."/>
            <person name="Lorenzen M."/>
            <person name="Brown S."/>
            <person name="Wang L."/>
            <person name="Savard J."/>
            <person name="Tautz D."/>
            <person name="Richards S."/>
            <person name="Weinstock G."/>
            <person name="Gibbs R.A."/>
            <person name="Liu Y."/>
            <person name="Worley K."/>
            <person name="Weinstock G."/>
            <person name="Elsik C.G."/>
            <person name="Reese J.T."/>
            <person name="Elhaik E."/>
            <person name="Landan G."/>
            <person name="Graur D."/>
            <person name="Arensburger P."/>
            <person name="Atkinson P."/>
            <person name="Beeman R.W."/>
            <person name="Beidler J."/>
            <person name="Brown S.J."/>
            <person name="Demuth J.P."/>
            <person name="Drury D.W."/>
            <person name="Du Y.Z."/>
            <person name="Fujiwara H."/>
            <person name="Lorenzen M."/>
            <person name="Maselli V."/>
            <person name="Osanai M."/>
            <person name="Park Y."/>
            <person name="Robertson H.M."/>
            <person name="Tu Z."/>
            <person name="Wang J.J."/>
            <person name="Wang S."/>
            <person name="Richards S."/>
            <person name="Song H."/>
            <person name="Zhang L."/>
            <person name="Sodergren E."/>
            <person name="Werner D."/>
            <person name="Stanke M."/>
            <person name="Morgenstern B."/>
            <person name="Solovyev V."/>
            <person name="Kosarev P."/>
            <person name="Brown G."/>
            <person name="Chen H.C."/>
            <person name="Ermolaeva O."/>
            <person name="Hlavina W."/>
            <person name="Kapustin Y."/>
            <person name="Kiryutin B."/>
            <person name="Kitts P."/>
            <person name="Maglott D."/>
            <person name="Pruitt K."/>
            <person name="Sapojnikov V."/>
            <person name="Souvorov A."/>
            <person name="Mackey A.J."/>
            <person name="Waterhouse R.M."/>
            <person name="Wyder S."/>
            <person name="Zdobnov E.M."/>
            <person name="Zdobnov E.M."/>
            <person name="Wyder S."/>
            <person name="Kriventseva E.V."/>
            <person name="Kadowaki T."/>
            <person name="Bork P."/>
            <person name="Aranda M."/>
            <person name="Bao R."/>
            <person name="Beermann A."/>
            <person name="Berns N."/>
            <person name="Bolognesi R."/>
            <person name="Bonneton F."/>
            <person name="Bopp D."/>
            <person name="Brown S.J."/>
            <person name="Bucher G."/>
            <person name="Butts T."/>
            <person name="Chaumot A."/>
            <person name="Denell R.E."/>
            <person name="Ferrier D.E."/>
            <person name="Friedrich M."/>
            <person name="Gordon C.M."/>
            <person name="Jindra M."/>
            <person name="Klingler M."/>
            <person name="Lan Q."/>
            <person name="Lattorff H.M."/>
            <person name="Laudet V."/>
            <person name="von Levetsow C."/>
            <person name="Liu Z."/>
            <person name="Lutz R."/>
            <person name="Lynch J.A."/>
            <person name="da Fonseca R.N."/>
            <person name="Posnien N."/>
            <person name="Reuter R."/>
            <person name="Roth S."/>
            <person name="Savard J."/>
            <person name="Schinko J.B."/>
            <person name="Schmitt C."/>
            <person name="Schoppmeier M."/>
            <person name="Schroder R."/>
            <person name="Shippy T.D."/>
            <person name="Simonnet F."/>
            <person name="Marques-Souza H."/>
            <person name="Tautz D."/>
            <person name="Tomoyasu Y."/>
            <person name="Trauner J."/>
            <person name="Van der Zee M."/>
            <person name="Vervoort M."/>
            <person name="Wittkopp N."/>
            <person name="Wimmer E.A."/>
            <person name="Yang X."/>
            <person name="Jones A.K."/>
            <person name="Sattelle D.B."/>
            <person name="Ebert P.R."/>
            <person name="Nelson D."/>
            <person name="Scott J.G."/>
            <person name="Beeman R.W."/>
            <person name="Muthukrishnan S."/>
            <person name="Kramer K.J."/>
            <person name="Arakane Y."/>
            <person name="Beeman R.W."/>
            <person name="Zhu Q."/>
            <person name="Hogenkamp D."/>
            <person name="Dixit R."/>
            <person name="Oppert B."/>
            <person name="Jiang H."/>
            <person name="Zou Z."/>
            <person name="Marshall J."/>
            <person name="Elpidina E."/>
            <person name="Vinokurov K."/>
            <person name="Oppert C."/>
            <person name="Zou Z."/>
            <person name="Evans J."/>
            <person name="Lu Z."/>
            <person name="Zhao P."/>
            <person name="Sumathipala N."/>
            <person name="Altincicek B."/>
            <person name="Vilcinskas A."/>
            <person name="Williams M."/>
            <person name="Hultmark D."/>
            <person name="Hetru C."/>
            <person name="Jiang H."/>
            <person name="Grimmelikhuijzen C.J."/>
            <person name="Hauser F."/>
            <person name="Cazzamali G."/>
            <person name="Williamson M."/>
            <person name="Park Y."/>
            <person name="Li B."/>
            <person name="Tanaka Y."/>
            <person name="Predel R."/>
            <person name="Neupert S."/>
            <person name="Schachtner J."/>
            <person name="Verleyen P."/>
            <person name="Raible F."/>
            <person name="Bork P."/>
            <person name="Friedrich M."/>
            <person name="Walden K.K."/>
            <person name="Robertson H.M."/>
            <person name="Angeli S."/>
            <person name="Foret S."/>
            <person name="Bucher G."/>
            <person name="Schuetz S."/>
            <person name="Maleszka R."/>
            <person name="Wimmer E.A."/>
            <person name="Beeman R.W."/>
            <person name="Lorenzen M."/>
            <person name="Tomoyasu Y."/>
            <person name="Miller S.C."/>
            <person name="Grossmann D."/>
            <person name="Bucher G."/>
        </authorList>
    </citation>
    <scope>NUCLEOTIDE SEQUENCE [LARGE SCALE GENOMIC DNA]</scope>
    <source>
        <strain evidence="1 2">Georgia GA2</strain>
    </source>
</reference>
<sequence length="94" mass="11014">MSCFFCRGPQQYHGVCWCWYEAVRTWKARESHAGVRVKLKRPRLRHRLCWGPQSMGDSCLGLNQGRARHNIKNSNCFFYQPDINQESVNIIGVK</sequence>
<accession>A0A139WBW2</accession>
<gene>
    <name evidence="1" type="primary">AUGUSTUS-3.0.2_34479</name>
    <name evidence="1" type="ORF">TcasGA2_TC034479</name>
</gene>
<evidence type="ECO:0000313" key="2">
    <source>
        <dbReference type="Proteomes" id="UP000007266"/>
    </source>
</evidence>
<dbReference type="EMBL" id="KQ971372">
    <property type="protein sequence ID" value="KYB25429.1"/>
    <property type="molecule type" value="Genomic_DNA"/>
</dbReference>